<sequence length="732" mass="83002">MRLPWAPYPFLRITLCFIAGILIYIFTGKEFRHSQEILAFFILAFVLTCLVSKHLKTAHATAVTGTLGLLCFVAGGIWLTHWHTESHRQDHLLQLPGQPTAYVGVVDDFVAQKTGYQSTVLRLEQVQADGVWRQVTGKVQLSVPHDSEKKYEVRYGDRLLIRGAPQAVPPPTNPNQFDYKQYLANKNIYHRHSLRPQQYQLLGTDPPNPIKYYSIILRRKLDAILQESIEERREYGISTALVLGVKDDMDNAIRSAYSSTGTMHVLAVSGLHVGMIYLPLSLLFKKFRRNKSQRVFGAVVIIGFLMLYAFLTGLSPSVQRAVLMFSLVTVAQAIRRKTNSYNTLAIAAFILLFLDPYYLFDVGFQLSFLAVLGIVYLQPKLNRVLDFSCFEAHHRPFNFKEIKKAPLLVAKSMVLSLPETIWVSFTLSVAAQLATSPLGIFYFYQFPVYFWFANLLVVPLAMLVLYMGVGALFFSCVPLLGWALFRLHFGLIWCMNEFNLWVEQLPHAVVQGIDINALQTWLLYGIMLLLLLFMAYRRLSYLAVAVLVTAMLAFQQIQKSGQQFRQQRFAVYNLRGNTAFALVNGKKAAVVSNAALHPAAPDYTFNVQPHLWQQGVMKPDFTQINSSVPPAGAAYAMLPDSNIVYQWQDLRLLVLTKPLKVQPPELLNPDFVLITKNARLVPEDLQPLQFRKLILDASNSPWYLERLKPQLLALHIPFHDVSVDGAFVAELE</sequence>
<feature type="transmembrane region" description="Helical" evidence="6">
    <location>
        <begin position="295"/>
        <end position="311"/>
    </location>
</feature>
<dbReference type="PANTHER" id="PTHR30619:SF1">
    <property type="entry name" value="RECOMBINATION PROTEIN 2"/>
    <property type="match status" value="1"/>
</dbReference>
<keyword evidence="10" id="KW-1185">Reference proteome</keyword>
<feature type="domain" description="ComEC/Rec2-related protein" evidence="7">
    <location>
        <begin position="241"/>
        <end position="536"/>
    </location>
</feature>
<feature type="transmembrane region" description="Helical" evidence="6">
    <location>
        <begin position="421"/>
        <end position="444"/>
    </location>
</feature>
<gene>
    <name evidence="9" type="ORF">FVR03_04825</name>
</gene>
<dbReference type="InterPro" id="IPR025405">
    <property type="entry name" value="DUF4131"/>
</dbReference>
<feature type="transmembrane region" description="Helical" evidence="6">
    <location>
        <begin position="451"/>
        <end position="474"/>
    </location>
</feature>
<keyword evidence="4 6" id="KW-1133">Transmembrane helix</keyword>
<dbReference type="InterPro" id="IPR052159">
    <property type="entry name" value="Competence_DNA_uptake"/>
</dbReference>
<feature type="transmembrane region" description="Helical" evidence="6">
    <location>
        <begin position="61"/>
        <end position="79"/>
    </location>
</feature>
<dbReference type="PANTHER" id="PTHR30619">
    <property type="entry name" value="DNA INTERNALIZATION/COMPETENCE PROTEIN COMEC/REC2"/>
    <property type="match status" value="1"/>
</dbReference>
<dbReference type="Pfam" id="PF13567">
    <property type="entry name" value="DUF4131"/>
    <property type="match status" value="1"/>
</dbReference>
<evidence type="ECO:0000313" key="9">
    <source>
        <dbReference type="EMBL" id="TXK50510.1"/>
    </source>
</evidence>
<dbReference type="Proteomes" id="UP000321926">
    <property type="component" value="Unassembled WGS sequence"/>
</dbReference>
<evidence type="ECO:0000259" key="7">
    <source>
        <dbReference type="Pfam" id="PF03772"/>
    </source>
</evidence>
<evidence type="ECO:0000259" key="8">
    <source>
        <dbReference type="Pfam" id="PF13567"/>
    </source>
</evidence>
<name>A0A5C8KCJ7_9BACT</name>
<evidence type="ECO:0000256" key="5">
    <source>
        <dbReference type="ARBA" id="ARBA00023136"/>
    </source>
</evidence>
<evidence type="ECO:0000256" key="6">
    <source>
        <dbReference type="SAM" id="Phobius"/>
    </source>
</evidence>
<comment type="caution">
    <text evidence="9">The sequence shown here is derived from an EMBL/GenBank/DDBJ whole genome shotgun (WGS) entry which is preliminary data.</text>
</comment>
<dbReference type="Pfam" id="PF03772">
    <property type="entry name" value="Competence"/>
    <property type="match status" value="1"/>
</dbReference>
<proteinExistence type="predicted"/>
<comment type="subcellular location">
    <subcellularLocation>
        <location evidence="1">Cell membrane</location>
        <topology evidence="1">Multi-pass membrane protein</topology>
    </subcellularLocation>
</comment>
<evidence type="ECO:0000256" key="2">
    <source>
        <dbReference type="ARBA" id="ARBA00022475"/>
    </source>
</evidence>
<dbReference type="AlphaFoldDB" id="A0A5C8KCJ7"/>
<evidence type="ECO:0000256" key="3">
    <source>
        <dbReference type="ARBA" id="ARBA00022692"/>
    </source>
</evidence>
<evidence type="ECO:0000313" key="10">
    <source>
        <dbReference type="Proteomes" id="UP000321926"/>
    </source>
</evidence>
<feature type="domain" description="DUF4131" evidence="8">
    <location>
        <begin position="38"/>
        <end position="195"/>
    </location>
</feature>
<evidence type="ECO:0000256" key="4">
    <source>
        <dbReference type="ARBA" id="ARBA00022989"/>
    </source>
</evidence>
<protein>
    <submittedName>
        <fullName evidence="9">ComEC family competence protein</fullName>
    </submittedName>
</protein>
<keyword evidence="3 6" id="KW-0812">Transmembrane</keyword>
<keyword evidence="2" id="KW-1003">Cell membrane</keyword>
<dbReference type="EMBL" id="VRTY01000012">
    <property type="protein sequence ID" value="TXK50510.1"/>
    <property type="molecule type" value="Genomic_DNA"/>
</dbReference>
<dbReference type="GO" id="GO:0005886">
    <property type="term" value="C:plasma membrane"/>
    <property type="evidence" value="ECO:0007669"/>
    <property type="project" value="UniProtKB-SubCell"/>
</dbReference>
<feature type="transmembrane region" description="Helical" evidence="6">
    <location>
        <begin position="513"/>
        <end position="533"/>
    </location>
</feature>
<evidence type="ECO:0000256" key="1">
    <source>
        <dbReference type="ARBA" id="ARBA00004651"/>
    </source>
</evidence>
<organism evidence="9 10">
    <name type="scientific">Pontibacter qinzhouensis</name>
    <dbReference type="NCBI Taxonomy" id="2603253"/>
    <lineage>
        <taxon>Bacteria</taxon>
        <taxon>Pseudomonadati</taxon>
        <taxon>Bacteroidota</taxon>
        <taxon>Cytophagia</taxon>
        <taxon>Cytophagales</taxon>
        <taxon>Hymenobacteraceae</taxon>
        <taxon>Pontibacter</taxon>
    </lineage>
</organism>
<reference evidence="9 10" key="1">
    <citation type="submission" date="2019-08" db="EMBL/GenBank/DDBJ databases">
        <authorList>
            <person name="Shi S."/>
        </authorList>
    </citation>
    <scope>NUCLEOTIDE SEQUENCE [LARGE SCALE GENOMIC DNA]</scope>
    <source>
        <strain evidence="9 10">GY10130</strain>
    </source>
</reference>
<feature type="transmembrane region" description="Helical" evidence="6">
    <location>
        <begin position="37"/>
        <end position="55"/>
    </location>
</feature>
<dbReference type="NCBIfam" id="TIGR00360">
    <property type="entry name" value="ComEC_N-term"/>
    <property type="match status" value="1"/>
</dbReference>
<dbReference type="InterPro" id="IPR004477">
    <property type="entry name" value="ComEC_N"/>
</dbReference>
<feature type="transmembrane region" description="Helical" evidence="6">
    <location>
        <begin position="539"/>
        <end position="557"/>
    </location>
</feature>
<keyword evidence="5 6" id="KW-0472">Membrane</keyword>
<dbReference type="RefSeq" id="WP_147920636.1">
    <property type="nucleotide sequence ID" value="NZ_VRTY01000012.1"/>
</dbReference>
<dbReference type="OrthoDB" id="9761531at2"/>
<feature type="transmembrane region" description="Helical" evidence="6">
    <location>
        <begin position="341"/>
        <end position="360"/>
    </location>
</feature>
<feature type="transmembrane region" description="Helical" evidence="6">
    <location>
        <begin position="6"/>
        <end position="25"/>
    </location>
</feature>
<accession>A0A5C8KCJ7</accession>